<dbReference type="CDD" id="cd01991">
    <property type="entry name" value="Asn_synthase_B_C"/>
    <property type="match status" value="1"/>
</dbReference>
<dbReference type="Gene3D" id="3.40.50.620">
    <property type="entry name" value="HUPs"/>
    <property type="match status" value="1"/>
</dbReference>
<sequence length="547" mass="60090">MCGLLFSLRIIDKGQKGDDMIFDALAQTVHPRGPDSFNIYVSHLPLDTDHLLEIKLAASVLGLRGEGITSQPVEDDHGVLGWNGQVFRGIQVGLGENDTVKLFERLRDGESPRKVLAGVEGPYACIYLDKRSNELHFQVDPLSRRSLLVHPPDLNTVSDRIIICSARSGDAIVGNLPMRALNGGEGGRVQFEKIIPQGGKMSLEGALTSYTSEEDLSSSWTHVAPINASLPVNAGLPSPAIEVDAFLENLTASVRLRVENIPSVTEGQSRLAILFSGGVDCTLIAAIAHQCLPIDEPIDLVNVGFQRSPEAPNTEAEYRVPDRISGLEAADELRACCPGRTWRFVEVNVPYGESMQHRQMILDLMYPSATEMDLSLAWPLYFASRGVGTAQTETDGPKLPYTVLPKVYLSGLGADEQLAGYKRHHTAFTIGRWPELISELQMDITRLPTRNLSRDDRLISSHARDARFPYLDLTFINYLSSLPVWLKCDPTVTGGDKLLLRLAARKLGLLHTSERVKRAMQFGTRSAKVGGRGRGAKKGDLPVHQFE</sequence>
<comment type="caution">
    <text evidence="6">The sequence shown here is derived from an EMBL/GenBank/DDBJ whole genome shotgun (WGS) entry which is preliminary data.</text>
</comment>
<organism evidence="6 7">
    <name type="scientific">Papiliotrema laurentii</name>
    <name type="common">Cryptococcus laurentii</name>
    <dbReference type="NCBI Taxonomy" id="5418"/>
    <lineage>
        <taxon>Eukaryota</taxon>
        <taxon>Fungi</taxon>
        <taxon>Dikarya</taxon>
        <taxon>Basidiomycota</taxon>
        <taxon>Agaricomycotina</taxon>
        <taxon>Tremellomycetes</taxon>
        <taxon>Tremellales</taxon>
        <taxon>Rhynchogastremaceae</taxon>
        <taxon>Papiliotrema</taxon>
    </lineage>
</organism>
<feature type="region of interest" description="Disordered" evidence="4">
    <location>
        <begin position="527"/>
        <end position="547"/>
    </location>
</feature>
<evidence type="ECO:0000256" key="3">
    <source>
        <dbReference type="ARBA" id="ARBA00022962"/>
    </source>
</evidence>
<keyword evidence="1" id="KW-0028">Amino-acid biosynthesis</keyword>
<dbReference type="InterPro" id="IPR051857">
    <property type="entry name" value="Asn_synthetase_domain"/>
</dbReference>
<dbReference type="InterPro" id="IPR001962">
    <property type="entry name" value="Asn_synthase"/>
</dbReference>
<dbReference type="InterPro" id="IPR014729">
    <property type="entry name" value="Rossmann-like_a/b/a_fold"/>
</dbReference>
<dbReference type="AlphaFoldDB" id="A0AAD9FTU3"/>
<dbReference type="GO" id="GO:0004066">
    <property type="term" value="F:asparagine synthase (glutamine-hydrolyzing) activity"/>
    <property type="evidence" value="ECO:0007669"/>
    <property type="project" value="InterPro"/>
</dbReference>
<feature type="domain" description="Asparagine synthetase" evidence="5">
    <location>
        <begin position="433"/>
        <end position="522"/>
    </location>
</feature>
<feature type="domain" description="Asparagine synthetase" evidence="5">
    <location>
        <begin position="268"/>
        <end position="314"/>
    </location>
</feature>
<dbReference type="SUPFAM" id="SSF52402">
    <property type="entry name" value="Adenine nucleotide alpha hydrolases-like"/>
    <property type="match status" value="1"/>
</dbReference>
<dbReference type="EMBL" id="JAODAN010000002">
    <property type="protein sequence ID" value="KAK1926115.1"/>
    <property type="molecule type" value="Genomic_DNA"/>
</dbReference>
<dbReference type="InterPro" id="IPR029055">
    <property type="entry name" value="Ntn_hydrolases_N"/>
</dbReference>
<dbReference type="GO" id="GO:0006529">
    <property type="term" value="P:asparagine biosynthetic process"/>
    <property type="evidence" value="ECO:0007669"/>
    <property type="project" value="UniProtKB-KW"/>
</dbReference>
<evidence type="ECO:0000256" key="4">
    <source>
        <dbReference type="SAM" id="MobiDB-lite"/>
    </source>
</evidence>
<protein>
    <submittedName>
        <fullName evidence="6">Asparagine synthase-domain-containing protein</fullName>
    </submittedName>
</protein>
<reference evidence="6" key="1">
    <citation type="submission" date="2023-02" db="EMBL/GenBank/DDBJ databases">
        <title>Identification and recombinant expression of a fungal hydrolase from Papiliotrema laurentii that hydrolyzes apple cutin and clears colloidal polyester polyurethane.</title>
        <authorList>
            <consortium name="DOE Joint Genome Institute"/>
            <person name="Roman V.A."/>
            <person name="Bojanowski C."/>
            <person name="Crable B.R."/>
            <person name="Wagner D.N."/>
            <person name="Hung C.S."/>
            <person name="Nadeau L.J."/>
            <person name="Schratz L."/>
            <person name="Haridas S."/>
            <person name="Pangilinan J."/>
            <person name="Lipzen A."/>
            <person name="Na H."/>
            <person name="Yan M."/>
            <person name="Ng V."/>
            <person name="Grigoriev I.V."/>
            <person name="Spatafora J.W."/>
            <person name="Barlow D."/>
            <person name="Biffinger J."/>
            <person name="Kelley-Loughnane N."/>
            <person name="Varaljay V.A."/>
            <person name="Crookes-Goodson W.J."/>
        </authorList>
    </citation>
    <scope>NUCLEOTIDE SEQUENCE</scope>
    <source>
        <strain evidence="6">5307AH</strain>
    </source>
</reference>
<gene>
    <name evidence="6" type="ORF">DB88DRAFT_544397</name>
</gene>
<dbReference type="Proteomes" id="UP001182556">
    <property type="component" value="Unassembled WGS sequence"/>
</dbReference>
<dbReference type="PANTHER" id="PTHR45937:SF1">
    <property type="entry name" value="ASPARAGINE SYNTHETASE DOMAIN-CONTAINING PROTEIN 1"/>
    <property type="match status" value="1"/>
</dbReference>
<keyword evidence="2" id="KW-0061">Asparagine biosynthesis</keyword>
<dbReference type="Gene3D" id="3.60.20.10">
    <property type="entry name" value="Glutamine Phosphoribosylpyrophosphate, subunit 1, domain 1"/>
    <property type="match status" value="1"/>
</dbReference>
<evidence type="ECO:0000313" key="7">
    <source>
        <dbReference type="Proteomes" id="UP001182556"/>
    </source>
</evidence>
<proteinExistence type="predicted"/>
<evidence type="ECO:0000313" key="6">
    <source>
        <dbReference type="EMBL" id="KAK1926115.1"/>
    </source>
</evidence>
<accession>A0AAD9FTU3</accession>
<evidence type="ECO:0000259" key="5">
    <source>
        <dbReference type="Pfam" id="PF00733"/>
    </source>
</evidence>
<feature type="compositionally biased region" description="Basic and acidic residues" evidence="4">
    <location>
        <begin position="537"/>
        <end position="547"/>
    </location>
</feature>
<keyword evidence="3" id="KW-0315">Glutamine amidotransferase</keyword>
<dbReference type="SUPFAM" id="SSF56235">
    <property type="entry name" value="N-terminal nucleophile aminohydrolases (Ntn hydrolases)"/>
    <property type="match status" value="1"/>
</dbReference>
<keyword evidence="7" id="KW-1185">Reference proteome</keyword>
<dbReference type="PANTHER" id="PTHR45937">
    <property type="entry name" value="ASPARAGINE SYNTHETASE DOMAIN-CONTAINING PROTEIN 1"/>
    <property type="match status" value="1"/>
</dbReference>
<dbReference type="Pfam" id="PF00733">
    <property type="entry name" value="Asn_synthase"/>
    <property type="match status" value="2"/>
</dbReference>
<name>A0AAD9FTU3_PAPLA</name>
<evidence type="ECO:0000256" key="1">
    <source>
        <dbReference type="ARBA" id="ARBA00022605"/>
    </source>
</evidence>
<evidence type="ECO:0000256" key="2">
    <source>
        <dbReference type="ARBA" id="ARBA00022888"/>
    </source>
</evidence>